<keyword evidence="2" id="KW-0804">Transcription</keyword>
<evidence type="ECO:0000256" key="2">
    <source>
        <dbReference type="ARBA" id="ARBA00023163"/>
    </source>
</evidence>
<dbReference type="Proteomes" id="UP000179734">
    <property type="component" value="Unassembled WGS sequence"/>
</dbReference>
<organism evidence="4 5">
    <name type="scientific">Mycobacterium talmoniae</name>
    <dbReference type="NCBI Taxonomy" id="1858794"/>
    <lineage>
        <taxon>Bacteria</taxon>
        <taxon>Bacillati</taxon>
        <taxon>Actinomycetota</taxon>
        <taxon>Actinomycetes</taxon>
        <taxon>Mycobacteriales</taxon>
        <taxon>Mycobacteriaceae</taxon>
        <taxon>Mycobacterium</taxon>
    </lineage>
</organism>
<gene>
    <name evidence="4" type="ORF">BKN37_20800</name>
</gene>
<accession>A0A1S1NER7</accession>
<dbReference type="EMBL" id="MLQM01000146">
    <property type="protein sequence ID" value="OHU98355.1"/>
    <property type="molecule type" value="Genomic_DNA"/>
</dbReference>
<evidence type="ECO:0000259" key="3">
    <source>
        <dbReference type="Pfam" id="PF21313"/>
    </source>
</evidence>
<keyword evidence="5" id="KW-1185">Reference proteome</keyword>
<comment type="caution">
    <text evidence="4">The sequence shown here is derived from an EMBL/GenBank/DDBJ whole genome shotgun (WGS) entry which is preliminary data.</text>
</comment>
<reference evidence="4 5" key="1">
    <citation type="submission" date="2016-10" db="EMBL/GenBank/DDBJ databases">
        <title>Genome sequence of Mycobacterium talmonii.</title>
        <authorList>
            <person name="Greninger A.L."/>
            <person name="Elliott B."/>
            <person name="Vasireddy S."/>
            <person name="Vasireddy R."/>
        </authorList>
    </citation>
    <scope>NUCLEOTIDE SEQUENCE [LARGE SCALE GENOMIC DNA]</scope>
    <source>
        <strain evidence="5">NE-TNMC-100812</strain>
    </source>
</reference>
<protein>
    <submittedName>
        <fullName evidence="4">TetR family transcriptional regulator</fullName>
    </submittedName>
</protein>
<dbReference type="InterPro" id="IPR036271">
    <property type="entry name" value="Tet_transcr_reg_TetR-rel_C_sf"/>
</dbReference>
<dbReference type="PANTHER" id="PTHR47506">
    <property type="entry name" value="TRANSCRIPTIONAL REGULATORY PROTEIN"/>
    <property type="match status" value="1"/>
</dbReference>
<dbReference type="SUPFAM" id="SSF48498">
    <property type="entry name" value="Tetracyclin repressor-like, C-terminal domain"/>
    <property type="match status" value="1"/>
</dbReference>
<evidence type="ECO:0000256" key="1">
    <source>
        <dbReference type="ARBA" id="ARBA00023015"/>
    </source>
</evidence>
<dbReference type="InterPro" id="IPR049397">
    <property type="entry name" value="EthR_C"/>
</dbReference>
<keyword evidence="1" id="KW-0805">Transcription regulation</keyword>
<feature type="domain" description="HTH-type transcriptional regulator EthR C-terminal" evidence="3">
    <location>
        <begin position="49"/>
        <end position="150"/>
    </location>
</feature>
<proteinExistence type="predicted"/>
<evidence type="ECO:0000313" key="5">
    <source>
        <dbReference type="Proteomes" id="UP000179734"/>
    </source>
</evidence>
<sequence>MARSTFYKYFGDKSGLLSSLVGAVQDDFLHAADAWLELTAGAAKSDYEAAFAAIFDAYRSHRVVMRCIVEQANQDPVIRDHFTGMMAAFVAAIEEHIRLGQEANAITSDHSAHDLALWLTWMLEYGQLQLVGPAVDRDLKKYTSAVTDVVWRALYSELTGP</sequence>
<dbReference type="AlphaFoldDB" id="A0A1S1NER7"/>
<name>A0A1S1NER7_9MYCO</name>
<evidence type="ECO:0000313" key="4">
    <source>
        <dbReference type="EMBL" id="OHU98355.1"/>
    </source>
</evidence>
<dbReference type="PANTHER" id="PTHR47506:SF1">
    <property type="entry name" value="HTH-TYPE TRANSCRIPTIONAL REGULATOR YJDC"/>
    <property type="match status" value="1"/>
</dbReference>
<dbReference type="Pfam" id="PF21313">
    <property type="entry name" value="EthR_C"/>
    <property type="match status" value="1"/>
</dbReference>
<dbReference type="Gene3D" id="1.10.357.10">
    <property type="entry name" value="Tetracycline Repressor, domain 2"/>
    <property type="match status" value="1"/>
</dbReference>